<feature type="transmembrane region" description="Helical" evidence="1">
    <location>
        <begin position="386"/>
        <end position="406"/>
    </location>
</feature>
<feature type="transmembrane region" description="Helical" evidence="1">
    <location>
        <begin position="273"/>
        <end position="291"/>
    </location>
</feature>
<name>A0ABW5FXP1_9PSEU</name>
<gene>
    <name evidence="2" type="ORF">ACFSXZ_23870</name>
</gene>
<feature type="transmembrane region" description="Helical" evidence="1">
    <location>
        <begin position="590"/>
        <end position="614"/>
    </location>
</feature>
<feature type="transmembrane region" description="Helical" evidence="1">
    <location>
        <begin position="634"/>
        <end position="667"/>
    </location>
</feature>
<organism evidence="2 3">
    <name type="scientific">Amycolatopsis pigmentata</name>
    <dbReference type="NCBI Taxonomy" id="450801"/>
    <lineage>
        <taxon>Bacteria</taxon>
        <taxon>Bacillati</taxon>
        <taxon>Actinomycetota</taxon>
        <taxon>Actinomycetes</taxon>
        <taxon>Pseudonocardiales</taxon>
        <taxon>Pseudonocardiaceae</taxon>
        <taxon>Amycolatopsis</taxon>
    </lineage>
</organism>
<feature type="transmembrane region" description="Helical" evidence="1">
    <location>
        <begin position="551"/>
        <end position="569"/>
    </location>
</feature>
<keyword evidence="1" id="KW-0472">Membrane</keyword>
<sequence length="708" mass="73991">MPATAEVPRLRQRLSTTAWLLVLAVSLLGFGFVASRPTAPPERPLTGGALAAQHAIDALASPGPRATALDLLPADFTAVTGVVPTVLRARDGTVRAAHPDGGCSAPWGDDDTEWDYGVPCKAHDLGYDLLRYADKIGQPLPASARAALDNRLTADMHATCHLNPMGSPGTCQVVASLYAAGLWLNSWHQRWGPPVGDPIGPLFTGVAAIGCLLIFRLRGWLSVRRRGRPSRRTEAARAGVESPWVTLGVAGLVTLISGESVIALARWAGANGAWLWPFTWLVQLAPVFFFAGGRANAVGWHEVRESGGGYRQYLAHRASWLLRPALVFVAVAVIVPMALELLGIPDGTNNAVVRIALHPLWLLAVYLLTVVATPAMLVLQRRAAKTTALCLLGFIVLAELGATWLGSPVPRYLAAFGLALLAQQLAFGRVPGRRTLVTGAVAGAAGLALLCTVGGADPNLLGTPGAPPALAANAVPLVLLGTIQLSVLALLAKPLSALASRPALGSAVRFALRAPMSLYLGFLAAMLLVVALVYLPDSPIDAVAWLSRPRTLTALAMLAAPALIVFWWFERHSDGYAPLHLSRPEGWLAYAATALGIGFATLGLFGFALTRFGGDGGATLLGMPLDPVQNLIQLLLGVFLLHTARIGTSAAASTWVVACLACVPALLEAADSYDADAITVIVHGVTAVFAVAAAASTLLTPRPVAGNT</sequence>
<feature type="transmembrane region" description="Helical" evidence="1">
    <location>
        <begin position="320"/>
        <end position="339"/>
    </location>
</feature>
<feature type="transmembrane region" description="Helical" evidence="1">
    <location>
        <begin position="412"/>
        <end position="428"/>
    </location>
</feature>
<keyword evidence="1" id="KW-0812">Transmembrane</keyword>
<dbReference type="EMBL" id="JBHUKR010000011">
    <property type="protein sequence ID" value="MFD2419374.1"/>
    <property type="molecule type" value="Genomic_DNA"/>
</dbReference>
<dbReference type="Gene3D" id="1.20.90.10">
    <property type="entry name" value="Phospholipase A2 domain"/>
    <property type="match status" value="1"/>
</dbReference>
<evidence type="ECO:0000313" key="3">
    <source>
        <dbReference type="Proteomes" id="UP001597417"/>
    </source>
</evidence>
<feature type="transmembrane region" description="Helical" evidence="1">
    <location>
        <begin position="18"/>
        <end position="35"/>
    </location>
</feature>
<feature type="transmembrane region" description="Helical" evidence="1">
    <location>
        <begin position="475"/>
        <end position="495"/>
    </location>
</feature>
<dbReference type="RefSeq" id="WP_378267369.1">
    <property type="nucleotide sequence ID" value="NZ_JBHUKR010000011.1"/>
</dbReference>
<dbReference type="Proteomes" id="UP001597417">
    <property type="component" value="Unassembled WGS sequence"/>
</dbReference>
<comment type="caution">
    <text evidence="2">The sequence shown here is derived from an EMBL/GenBank/DDBJ whole genome shotgun (WGS) entry which is preliminary data.</text>
</comment>
<feature type="transmembrane region" description="Helical" evidence="1">
    <location>
        <begin position="244"/>
        <end position="267"/>
    </location>
</feature>
<feature type="transmembrane region" description="Helical" evidence="1">
    <location>
        <begin position="359"/>
        <end position="379"/>
    </location>
</feature>
<protein>
    <submittedName>
        <fullName evidence="2">Phospholipase</fullName>
    </submittedName>
</protein>
<feature type="transmembrane region" description="Helical" evidence="1">
    <location>
        <begin position="435"/>
        <end position="455"/>
    </location>
</feature>
<feature type="transmembrane region" description="Helical" evidence="1">
    <location>
        <begin position="516"/>
        <end position="535"/>
    </location>
</feature>
<accession>A0ABW5FXP1</accession>
<feature type="transmembrane region" description="Helical" evidence="1">
    <location>
        <begin position="202"/>
        <end position="223"/>
    </location>
</feature>
<evidence type="ECO:0000313" key="2">
    <source>
        <dbReference type="EMBL" id="MFD2419374.1"/>
    </source>
</evidence>
<dbReference type="InterPro" id="IPR036444">
    <property type="entry name" value="PLipase_A2_dom_sf"/>
</dbReference>
<keyword evidence="1" id="KW-1133">Transmembrane helix</keyword>
<keyword evidence="3" id="KW-1185">Reference proteome</keyword>
<proteinExistence type="predicted"/>
<feature type="transmembrane region" description="Helical" evidence="1">
    <location>
        <begin position="679"/>
        <end position="699"/>
    </location>
</feature>
<dbReference type="SUPFAM" id="SSF48619">
    <property type="entry name" value="Phospholipase A2, PLA2"/>
    <property type="match status" value="1"/>
</dbReference>
<reference evidence="3" key="1">
    <citation type="journal article" date="2019" name="Int. J. Syst. Evol. Microbiol.">
        <title>The Global Catalogue of Microorganisms (GCM) 10K type strain sequencing project: providing services to taxonomists for standard genome sequencing and annotation.</title>
        <authorList>
            <consortium name="The Broad Institute Genomics Platform"/>
            <consortium name="The Broad Institute Genome Sequencing Center for Infectious Disease"/>
            <person name="Wu L."/>
            <person name="Ma J."/>
        </authorList>
    </citation>
    <scope>NUCLEOTIDE SEQUENCE [LARGE SCALE GENOMIC DNA]</scope>
    <source>
        <strain evidence="3">CGMCC 4.7645</strain>
    </source>
</reference>
<evidence type="ECO:0000256" key="1">
    <source>
        <dbReference type="SAM" id="Phobius"/>
    </source>
</evidence>